<keyword evidence="1" id="KW-0812">Transmembrane</keyword>
<dbReference type="EMBL" id="RBTH01000383">
    <property type="protein sequence ID" value="RMT38876.1"/>
    <property type="molecule type" value="Genomic_DNA"/>
</dbReference>
<accession>A0A3M5KW92</accession>
<feature type="transmembrane region" description="Helical" evidence="1">
    <location>
        <begin position="46"/>
        <end position="64"/>
    </location>
</feature>
<dbReference type="Proteomes" id="UP000268096">
    <property type="component" value="Unassembled WGS sequence"/>
</dbReference>
<feature type="transmembrane region" description="Helical" evidence="1">
    <location>
        <begin position="97"/>
        <end position="116"/>
    </location>
</feature>
<evidence type="ECO:0000313" key="3">
    <source>
        <dbReference type="Proteomes" id="UP000268096"/>
    </source>
</evidence>
<evidence type="ECO:0000313" key="2">
    <source>
        <dbReference type="EMBL" id="RMT38876.1"/>
    </source>
</evidence>
<dbReference type="AlphaFoldDB" id="A0A3M5KW92"/>
<gene>
    <name evidence="2" type="ORF">ALP48_01675</name>
</gene>
<keyword evidence="1" id="KW-1133">Transmembrane helix</keyword>
<evidence type="ECO:0000256" key="1">
    <source>
        <dbReference type="SAM" id="Phobius"/>
    </source>
</evidence>
<dbReference type="InterPro" id="IPR001036">
    <property type="entry name" value="Acrflvin-R"/>
</dbReference>
<protein>
    <submittedName>
        <fullName evidence="2">AcrB/AcrD/AcrF protein</fullName>
    </submittedName>
</protein>
<dbReference type="RefSeq" id="WP_135007564.1">
    <property type="nucleotide sequence ID" value="NZ_RBTH01000383.1"/>
</dbReference>
<name>A0A3M5KW92_PSESX</name>
<keyword evidence="1" id="KW-0472">Membrane</keyword>
<dbReference type="PANTHER" id="PTHR32063:SF64">
    <property type="entry name" value="ACRB_ACRD_ACRF FAMILY PROTEIN"/>
    <property type="match status" value="1"/>
</dbReference>
<feature type="transmembrane region" description="Helical" evidence="1">
    <location>
        <begin position="172"/>
        <end position="195"/>
    </location>
</feature>
<feature type="transmembrane region" description="Helical" evidence="1">
    <location>
        <begin position="147"/>
        <end position="166"/>
    </location>
</feature>
<dbReference type="Pfam" id="PF00873">
    <property type="entry name" value="ACR_tran"/>
    <property type="match status" value="1"/>
</dbReference>
<reference evidence="2 3" key="1">
    <citation type="submission" date="2018-08" db="EMBL/GenBank/DDBJ databases">
        <title>Recombination of ecologically and evolutionarily significant loci maintains genetic cohesion in the Pseudomonas syringae species complex.</title>
        <authorList>
            <person name="Dillon M."/>
            <person name="Thakur S."/>
            <person name="Almeida R.N.D."/>
            <person name="Weir B.S."/>
            <person name="Guttman D.S."/>
        </authorList>
    </citation>
    <scope>NUCLEOTIDE SEQUENCE [LARGE SCALE GENOMIC DNA]</scope>
    <source>
        <strain evidence="2 3">ICMP 16926</strain>
    </source>
</reference>
<dbReference type="SUPFAM" id="SSF82866">
    <property type="entry name" value="Multidrug efflux transporter AcrB transmembrane domain"/>
    <property type="match status" value="1"/>
</dbReference>
<dbReference type="GO" id="GO:0005886">
    <property type="term" value="C:plasma membrane"/>
    <property type="evidence" value="ECO:0007669"/>
    <property type="project" value="TreeGrafter"/>
</dbReference>
<sequence>LGTLQPAALVRQLKPDVDAFSARLPLRYSVATGGAVEASARSQGPILKVVPLMLLLVVSFLMIQLHSVKKLLLVVSVVPLGLIGVVAALLISGYPLGFVAILGVLALIGIIIRNSVILVTQIDEFIAAGESAWTSVVKATEHRCRPIMLTAAAASLGMIPIAREVFWGPMAIAMIGGIAIATLLTLFFLPALYMVSYRIRPPAA</sequence>
<feature type="non-terminal residue" evidence="2">
    <location>
        <position position="1"/>
    </location>
</feature>
<comment type="caution">
    <text evidence="2">The sequence shown here is derived from an EMBL/GenBank/DDBJ whole genome shotgun (WGS) entry which is preliminary data.</text>
</comment>
<proteinExistence type="predicted"/>
<feature type="transmembrane region" description="Helical" evidence="1">
    <location>
        <begin position="71"/>
        <end position="91"/>
    </location>
</feature>
<dbReference type="PANTHER" id="PTHR32063">
    <property type="match status" value="1"/>
</dbReference>
<dbReference type="Gene3D" id="3.30.70.1440">
    <property type="entry name" value="Multidrug efflux transporter AcrB pore domain"/>
    <property type="match status" value="1"/>
</dbReference>
<organism evidence="2 3">
    <name type="scientific">Pseudomonas syringae pv. solidagae</name>
    <dbReference type="NCBI Taxonomy" id="264458"/>
    <lineage>
        <taxon>Bacteria</taxon>
        <taxon>Pseudomonadati</taxon>
        <taxon>Pseudomonadota</taxon>
        <taxon>Gammaproteobacteria</taxon>
        <taxon>Pseudomonadales</taxon>
        <taxon>Pseudomonadaceae</taxon>
        <taxon>Pseudomonas</taxon>
        <taxon>Pseudomonas syringae</taxon>
    </lineage>
</organism>
<dbReference type="Gene3D" id="1.20.1640.10">
    <property type="entry name" value="Multidrug efflux transporter AcrB transmembrane domain"/>
    <property type="match status" value="1"/>
</dbReference>
<dbReference type="GO" id="GO:0042910">
    <property type="term" value="F:xenobiotic transmembrane transporter activity"/>
    <property type="evidence" value="ECO:0007669"/>
    <property type="project" value="TreeGrafter"/>
</dbReference>